<dbReference type="OrthoDB" id="1489065at2"/>
<name>A0A2S5AAS0_9FLAO</name>
<dbReference type="EMBL" id="PQVG01000004">
    <property type="protein sequence ID" value="POY39691.1"/>
    <property type="molecule type" value="Genomic_DNA"/>
</dbReference>
<keyword evidence="4" id="KW-1185">Reference proteome</keyword>
<keyword evidence="1" id="KW-0472">Membrane</keyword>
<dbReference type="AlphaFoldDB" id="A0A2S5AAS0"/>
<evidence type="ECO:0000259" key="2">
    <source>
        <dbReference type="Pfam" id="PF05170"/>
    </source>
</evidence>
<evidence type="ECO:0000256" key="1">
    <source>
        <dbReference type="SAM" id="Phobius"/>
    </source>
</evidence>
<dbReference type="Proteomes" id="UP000237310">
    <property type="component" value="Unassembled WGS sequence"/>
</dbReference>
<keyword evidence="1" id="KW-1133">Transmembrane helix</keyword>
<protein>
    <submittedName>
        <fullName evidence="3">AsmA family protein</fullName>
    </submittedName>
</protein>
<comment type="caution">
    <text evidence="3">The sequence shown here is derived from an EMBL/GenBank/DDBJ whole genome shotgun (WGS) entry which is preliminary data.</text>
</comment>
<gene>
    <name evidence="3" type="ORF">C3L50_07590</name>
</gene>
<feature type="transmembrane region" description="Helical" evidence="1">
    <location>
        <begin position="20"/>
        <end position="40"/>
    </location>
</feature>
<dbReference type="PANTHER" id="PTHR30441:SF4">
    <property type="entry name" value="PROTEIN ASMA"/>
    <property type="match status" value="1"/>
</dbReference>
<keyword evidence="1" id="KW-0812">Transmembrane</keyword>
<sequence>MKKLADKAKVIRKTFKIIGIFFLSLFALMLVSAIGLRIYFEKNKTEIVKKINTQINDNILGEAKIGDIGYKFLVGFPNFTVVLKDVELKDSLFAIHKRPVLKAGEIEVRLNVLSLLKKEVNIHKIVIHNATIDLFKDKNGVSNSTIFKPKKKEPKKESSTTTSIDEVVLKNVTFISENQKGNKLFHFQIESLKSKIEYTDEGWKTKVNLKTFAKSLAFNVLRGSFVKDKSIEGKLAVDFSSEKNLISVVTEDFEIGRDPFTIKAHFNIGKGNSLFDIDIRTKILWNNASNLLANNISSKLNKFALKVPLAASCVIKGDMSVVGDPEIVVNAVIKDDELKTSYGAVKNCSFNGKFTNNYKNGLGCNDANSAIIITDFKGEYKEIPLEIPSAIINNLEKPVATGKFNSEYDVVKLKNLINENFIKFSAGTAKVNLDFKVDIVDLRLNKPRFTGAIAIKDASFYYRPKNVTFQKTNIDLQFTQEALLIKQIKYQRKQNIVFLEGRVDNFLNLYYDAPEKMIVNWKIYSPYLDVKQIVNVLSYHDKSTPTKRKTQSHSQSSDQFQNVFSKSQVNLDLAVDKMAFNKMLANNFKINIKMINGGLYVKNGLIQGRNGSSLRFDAQLIPKNGLMHFKSNLKLNEGNISNFLASFNNFGIKSFGPNNIKGKLSLSASLLGVLNANNELNKKSIIGNVNFQVKDGALINFQPIQKIGKIVFSNRDVSHIAFSDLYGITTIKGEQIKVNELKITSNVLNIDVKGDYSLSHSGTNLGVRIPLRNPKEDYKITDPKARETARYKGIVVSVLVVDGKNGETKIKLGKIAEETPKETQKAKKK</sequence>
<evidence type="ECO:0000313" key="4">
    <source>
        <dbReference type="Proteomes" id="UP000237310"/>
    </source>
</evidence>
<dbReference type="RefSeq" id="WP_103805579.1">
    <property type="nucleotide sequence ID" value="NZ_PQVG01000004.1"/>
</dbReference>
<proteinExistence type="predicted"/>
<dbReference type="InterPro" id="IPR007844">
    <property type="entry name" value="AsmA"/>
</dbReference>
<feature type="domain" description="AsmA" evidence="2">
    <location>
        <begin position="12"/>
        <end position="699"/>
    </location>
</feature>
<dbReference type="PANTHER" id="PTHR30441">
    <property type="entry name" value="DUF748 DOMAIN-CONTAINING PROTEIN"/>
    <property type="match status" value="1"/>
</dbReference>
<reference evidence="3 4" key="1">
    <citation type="submission" date="2018-01" db="EMBL/GenBank/DDBJ databases">
        <authorList>
            <person name="Gaut B.S."/>
            <person name="Morton B.R."/>
            <person name="Clegg M.T."/>
            <person name="Duvall M.R."/>
        </authorList>
    </citation>
    <scope>NUCLEOTIDE SEQUENCE [LARGE SCALE GENOMIC DNA]</scope>
    <source>
        <strain evidence="3 4">HR-AY</strain>
    </source>
</reference>
<dbReference type="InterPro" id="IPR052894">
    <property type="entry name" value="AsmA-related"/>
</dbReference>
<dbReference type="GO" id="GO:0090313">
    <property type="term" value="P:regulation of protein targeting to membrane"/>
    <property type="evidence" value="ECO:0007669"/>
    <property type="project" value="TreeGrafter"/>
</dbReference>
<dbReference type="GO" id="GO:0005886">
    <property type="term" value="C:plasma membrane"/>
    <property type="evidence" value="ECO:0007669"/>
    <property type="project" value="TreeGrafter"/>
</dbReference>
<organism evidence="3 4">
    <name type="scientific">Flavobacterium alvei</name>
    <dbReference type="NCBI Taxonomy" id="2080416"/>
    <lineage>
        <taxon>Bacteria</taxon>
        <taxon>Pseudomonadati</taxon>
        <taxon>Bacteroidota</taxon>
        <taxon>Flavobacteriia</taxon>
        <taxon>Flavobacteriales</taxon>
        <taxon>Flavobacteriaceae</taxon>
        <taxon>Flavobacterium</taxon>
    </lineage>
</organism>
<dbReference type="Pfam" id="PF05170">
    <property type="entry name" value="AsmA"/>
    <property type="match status" value="1"/>
</dbReference>
<accession>A0A2S5AAS0</accession>
<evidence type="ECO:0000313" key="3">
    <source>
        <dbReference type="EMBL" id="POY39691.1"/>
    </source>
</evidence>